<protein>
    <recommendedName>
        <fullName evidence="3">DUF4242 domain-containing protein</fullName>
    </recommendedName>
</protein>
<name>A0ABP9LEN5_9GAMM</name>
<dbReference type="EMBL" id="BAABKY010000002">
    <property type="protein sequence ID" value="GAA5076943.1"/>
    <property type="molecule type" value="Genomic_DNA"/>
</dbReference>
<dbReference type="RefSeq" id="WP_158985182.1">
    <property type="nucleotide sequence ID" value="NZ_BAABKY010000002.1"/>
</dbReference>
<evidence type="ECO:0008006" key="3">
    <source>
        <dbReference type="Google" id="ProtNLM"/>
    </source>
</evidence>
<dbReference type="Pfam" id="PF14026">
    <property type="entry name" value="SCO4226-like"/>
    <property type="match status" value="1"/>
</dbReference>
<sequence length="92" mass="10167">MFKKYVIERNIEGIGNEPVEALCGVALQSNRVLDELGSGVQWLHSYVANDKTYCVYLARDESLIREHAQRAGFPADSIAEVKSVLDPTMAPA</sequence>
<reference evidence="2" key="1">
    <citation type="journal article" date="2019" name="Int. J. Syst. Evol. Microbiol.">
        <title>The Global Catalogue of Microorganisms (GCM) 10K type strain sequencing project: providing services to taxonomists for standard genome sequencing and annotation.</title>
        <authorList>
            <consortium name="The Broad Institute Genomics Platform"/>
            <consortium name="The Broad Institute Genome Sequencing Center for Infectious Disease"/>
            <person name="Wu L."/>
            <person name="Ma J."/>
        </authorList>
    </citation>
    <scope>NUCLEOTIDE SEQUENCE [LARGE SCALE GENOMIC DNA]</scope>
    <source>
        <strain evidence="2">JCM 19212</strain>
    </source>
</reference>
<proteinExistence type="predicted"/>
<accession>A0ABP9LEN5</accession>
<gene>
    <name evidence="1" type="ORF">GCM10025759_22310</name>
</gene>
<dbReference type="Gene3D" id="3.30.70.3090">
    <property type="entry name" value="ORF SCO4226, nickel-binding ferredoxin-like monomer"/>
    <property type="match status" value="1"/>
</dbReference>
<dbReference type="InterPro" id="IPR042557">
    <property type="entry name" value="SCO4226"/>
</dbReference>
<evidence type="ECO:0000313" key="1">
    <source>
        <dbReference type="EMBL" id="GAA5076943.1"/>
    </source>
</evidence>
<keyword evidence="2" id="KW-1185">Reference proteome</keyword>
<evidence type="ECO:0000313" key="2">
    <source>
        <dbReference type="Proteomes" id="UP001501083"/>
    </source>
</evidence>
<dbReference type="InterPro" id="IPR025336">
    <property type="entry name" value="SCO4226-like"/>
</dbReference>
<organism evidence="1 2">
    <name type="scientific">Lysobacter panacisoli</name>
    <dbReference type="NCBI Taxonomy" id="1255263"/>
    <lineage>
        <taxon>Bacteria</taxon>
        <taxon>Pseudomonadati</taxon>
        <taxon>Pseudomonadota</taxon>
        <taxon>Gammaproteobacteria</taxon>
        <taxon>Lysobacterales</taxon>
        <taxon>Lysobacteraceae</taxon>
        <taxon>Lysobacter</taxon>
    </lineage>
</organism>
<dbReference type="Proteomes" id="UP001501083">
    <property type="component" value="Unassembled WGS sequence"/>
</dbReference>
<comment type="caution">
    <text evidence="1">The sequence shown here is derived from an EMBL/GenBank/DDBJ whole genome shotgun (WGS) entry which is preliminary data.</text>
</comment>